<dbReference type="GO" id="GO:0016531">
    <property type="term" value="F:copper chaperone activity"/>
    <property type="evidence" value="ECO:0007669"/>
    <property type="project" value="TreeGrafter"/>
</dbReference>
<dbReference type="GO" id="GO:0006825">
    <property type="term" value="P:copper ion transport"/>
    <property type="evidence" value="ECO:0007669"/>
    <property type="project" value="UniProtKB-KW"/>
</dbReference>
<evidence type="ECO:0000313" key="10">
    <source>
        <dbReference type="Proteomes" id="UP001161017"/>
    </source>
</evidence>
<keyword evidence="1" id="KW-0813">Transport</keyword>
<name>A0AA43QM22_9LECA</name>
<evidence type="ECO:0000259" key="8">
    <source>
        <dbReference type="PROSITE" id="PS50846"/>
    </source>
</evidence>
<dbReference type="PROSITE" id="PS50846">
    <property type="entry name" value="HMA_2"/>
    <property type="match status" value="1"/>
</dbReference>
<dbReference type="InterPro" id="IPR006121">
    <property type="entry name" value="HMA_dom"/>
</dbReference>
<dbReference type="Gene3D" id="3.30.70.100">
    <property type="match status" value="1"/>
</dbReference>
<dbReference type="SUPFAM" id="SSF55008">
    <property type="entry name" value="HMA, heavy metal-associated domain"/>
    <property type="match status" value="1"/>
</dbReference>
<keyword evidence="4" id="KW-0186">Copper</keyword>
<keyword evidence="2" id="KW-0479">Metal-binding</keyword>
<evidence type="ECO:0000256" key="3">
    <source>
        <dbReference type="ARBA" id="ARBA00022796"/>
    </source>
</evidence>
<evidence type="ECO:0000313" key="9">
    <source>
        <dbReference type="EMBL" id="MDI1487178.1"/>
    </source>
</evidence>
<gene>
    <name evidence="9" type="primary">ATX1</name>
    <name evidence="9" type="ORF">OHK93_006446</name>
</gene>
<comment type="caution">
    <text evidence="9">The sequence shown here is derived from an EMBL/GenBank/DDBJ whole genome shotgun (WGS) entry which is preliminary data.</text>
</comment>
<reference evidence="9" key="1">
    <citation type="journal article" date="2023" name="Genome Biol. Evol.">
        <title>First Whole Genome Sequence and Flow Cytometry Genome Size Data for the Lichen-Forming Fungus Ramalina farinacea (Ascomycota).</title>
        <authorList>
            <person name="Llewellyn T."/>
            <person name="Mian S."/>
            <person name="Hill R."/>
            <person name="Leitch I.J."/>
            <person name="Gaya E."/>
        </authorList>
    </citation>
    <scope>NUCLEOTIDE SEQUENCE</scope>
    <source>
        <strain evidence="9">LIQ254RAFAR</strain>
    </source>
</reference>
<dbReference type="Proteomes" id="UP001161017">
    <property type="component" value="Unassembled WGS sequence"/>
</dbReference>
<dbReference type="GO" id="GO:0046872">
    <property type="term" value="F:metal ion binding"/>
    <property type="evidence" value="ECO:0007669"/>
    <property type="project" value="UniProtKB-KW"/>
</dbReference>
<keyword evidence="6" id="KW-0143">Chaperone</keyword>
<dbReference type="InterPro" id="IPR036163">
    <property type="entry name" value="HMA_dom_sf"/>
</dbReference>
<dbReference type="AlphaFoldDB" id="A0AA43QM22"/>
<evidence type="ECO:0000256" key="5">
    <source>
        <dbReference type="ARBA" id="ARBA00023065"/>
    </source>
</evidence>
<sequence length="80" mass="8612">MATAAHHYHFDVAMTCGGCSGAVDRVLKKMDGLKSYTVDLATQSADVYTDEVAYEAVLEKIKKTGKEVRGAEKDGSKVDV</sequence>
<evidence type="ECO:0000256" key="7">
    <source>
        <dbReference type="ARBA" id="ARBA00038171"/>
    </source>
</evidence>
<keyword evidence="10" id="KW-1185">Reference proteome</keyword>
<comment type="similarity">
    <text evidence="7">Belongs to the ATX1 family.</text>
</comment>
<dbReference type="EMBL" id="JAPUFD010000005">
    <property type="protein sequence ID" value="MDI1487178.1"/>
    <property type="molecule type" value="Genomic_DNA"/>
</dbReference>
<protein>
    <submittedName>
        <fullName evidence="9">Cytosolic copper metallochaperone</fullName>
    </submittedName>
</protein>
<dbReference type="PANTHER" id="PTHR46365">
    <property type="entry name" value="COPPER TRANSPORT PROTEIN ATOX1"/>
    <property type="match status" value="1"/>
</dbReference>
<evidence type="ECO:0000256" key="4">
    <source>
        <dbReference type="ARBA" id="ARBA00023008"/>
    </source>
</evidence>
<dbReference type="GO" id="GO:0005829">
    <property type="term" value="C:cytosol"/>
    <property type="evidence" value="ECO:0007669"/>
    <property type="project" value="TreeGrafter"/>
</dbReference>
<dbReference type="PANTHER" id="PTHR46365:SF1">
    <property type="entry name" value="COPPER TRANSPORT PROTEIN ATOX1"/>
    <property type="match status" value="1"/>
</dbReference>
<dbReference type="Pfam" id="PF00403">
    <property type="entry name" value="HMA"/>
    <property type="match status" value="1"/>
</dbReference>
<dbReference type="InterPro" id="IPR051881">
    <property type="entry name" value="Copper_transport_ATOX1-like"/>
</dbReference>
<evidence type="ECO:0000256" key="6">
    <source>
        <dbReference type="ARBA" id="ARBA00023186"/>
    </source>
</evidence>
<dbReference type="FunFam" id="3.30.70.100:FF:000008">
    <property type="entry name" value="Copper transport protein ATOX1"/>
    <property type="match status" value="1"/>
</dbReference>
<organism evidence="9 10">
    <name type="scientific">Ramalina farinacea</name>
    <dbReference type="NCBI Taxonomy" id="258253"/>
    <lineage>
        <taxon>Eukaryota</taxon>
        <taxon>Fungi</taxon>
        <taxon>Dikarya</taxon>
        <taxon>Ascomycota</taxon>
        <taxon>Pezizomycotina</taxon>
        <taxon>Lecanoromycetes</taxon>
        <taxon>OSLEUM clade</taxon>
        <taxon>Lecanoromycetidae</taxon>
        <taxon>Lecanorales</taxon>
        <taxon>Lecanorineae</taxon>
        <taxon>Ramalinaceae</taxon>
        <taxon>Ramalina</taxon>
    </lineage>
</organism>
<evidence type="ECO:0000256" key="2">
    <source>
        <dbReference type="ARBA" id="ARBA00022723"/>
    </source>
</evidence>
<evidence type="ECO:0000256" key="1">
    <source>
        <dbReference type="ARBA" id="ARBA00022448"/>
    </source>
</evidence>
<dbReference type="CDD" id="cd00371">
    <property type="entry name" value="HMA"/>
    <property type="match status" value="1"/>
</dbReference>
<accession>A0AA43QM22</accession>
<keyword evidence="5" id="KW-0406">Ion transport</keyword>
<feature type="domain" description="HMA" evidence="8">
    <location>
        <begin position="5"/>
        <end position="69"/>
    </location>
</feature>
<proteinExistence type="inferred from homology"/>
<keyword evidence="3" id="KW-0187">Copper transport</keyword>